<organism evidence="1 2">
    <name type="scientific">Camellia lanceoleosa</name>
    <dbReference type="NCBI Taxonomy" id="1840588"/>
    <lineage>
        <taxon>Eukaryota</taxon>
        <taxon>Viridiplantae</taxon>
        <taxon>Streptophyta</taxon>
        <taxon>Embryophyta</taxon>
        <taxon>Tracheophyta</taxon>
        <taxon>Spermatophyta</taxon>
        <taxon>Magnoliopsida</taxon>
        <taxon>eudicotyledons</taxon>
        <taxon>Gunneridae</taxon>
        <taxon>Pentapetalae</taxon>
        <taxon>asterids</taxon>
        <taxon>Ericales</taxon>
        <taxon>Theaceae</taxon>
        <taxon>Camellia</taxon>
    </lineage>
</organism>
<keyword evidence="2" id="KW-1185">Reference proteome</keyword>
<accession>A0ACC0F3B5</accession>
<protein>
    <submittedName>
        <fullName evidence="1">Uncharacterized protein</fullName>
    </submittedName>
</protein>
<evidence type="ECO:0000313" key="2">
    <source>
        <dbReference type="Proteomes" id="UP001060215"/>
    </source>
</evidence>
<proteinExistence type="predicted"/>
<sequence>MWRLWLDQGIAYAEIKTLREGRKHRGTCMEKGAKIPANKEVKLRCCSSLYCVPHISKEMGFHWRCSLWNNLS</sequence>
<dbReference type="EMBL" id="CM045768">
    <property type="protein sequence ID" value="KAI7982990.1"/>
    <property type="molecule type" value="Genomic_DNA"/>
</dbReference>
<dbReference type="Proteomes" id="UP001060215">
    <property type="component" value="Chromosome 11"/>
</dbReference>
<name>A0ACC0F3B5_9ERIC</name>
<evidence type="ECO:0000313" key="1">
    <source>
        <dbReference type="EMBL" id="KAI7982990.1"/>
    </source>
</evidence>
<gene>
    <name evidence="1" type="ORF">LOK49_LG15G01457</name>
</gene>
<comment type="caution">
    <text evidence="1">The sequence shown here is derived from an EMBL/GenBank/DDBJ whole genome shotgun (WGS) entry which is preliminary data.</text>
</comment>
<reference evidence="1 2" key="1">
    <citation type="journal article" date="2022" name="Plant J.">
        <title>Chromosome-level genome of Camellia lanceoleosa provides a valuable resource for understanding genome evolution and self-incompatibility.</title>
        <authorList>
            <person name="Gong W."/>
            <person name="Xiao S."/>
            <person name="Wang L."/>
            <person name="Liao Z."/>
            <person name="Chang Y."/>
            <person name="Mo W."/>
            <person name="Hu G."/>
            <person name="Li W."/>
            <person name="Zhao G."/>
            <person name="Zhu H."/>
            <person name="Hu X."/>
            <person name="Ji K."/>
            <person name="Xiang X."/>
            <person name="Song Q."/>
            <person name="Yuan D."/>
            <person name="Jin S."/>
            <person name="Zhang L."/>
        </authorList>
    </citation>
    <scope>NUCLEOTIDE SEQUENCE [LARGE SCALE GENOMIC DNA]</scope>
    <source>
        <strain evidence="1">SQ_2022a</strain>
    </source>
</reference>